<dbReference type="OrthoDB" id="5838632at2759"/>
<evidence type="ECO:0000256" key="2">
    <source>
        <dbReference type="SAM" id="MobiDB-lite"/>
    </source>
</evidence>
<reference evidence="3 4" key="1">
    <citation type="submission" date="2018-08" db="EMBL/GenBank/DDBJ databases">
        <authorList>
            <person name="Laetsch R D."/>
            <person name="Stevens L."/>
            <person name="Kumar S."/>
            <person name="Blaxter L. M."/>
        </authorList>
    </citation>
    <scope>NUCLEOTIDE SEQUENCE [LARGE SCALE GENOMIC DNA]</scope>
</reference>
<evidence type="ECO:0000313" key="4">
    <source>
        <dbReference type="Proteomes" id="UP000276991"/>
    </source>
</evidence>
<feature type="compositionally biased region" description="Basic and acidic residues" evidence="2">
    <location>
        <begin position="228"/>
        <end position="238"/>
    </location>
</feature>
<feature type="compositionally biased region" description="Polar residues" evidence="2">
    <location>
        <begin position="366"/>
        <end position="378"/>
    </location>
</feature>
<accession>A0A498SNH8</accession>
<feature type="region of interest" description="Disordered" evidence="2">
    <location>
        <begin position="1120"/>
        <end position="1162"/>
    </location>
</feature>
<name>A0A498SNH8_ACAVI</name>
<feature type="compositionally biased region" description="Polar residues" evidence="2">
    <location>
        <begin position="200"/>
        <end position="212"/>
    </location>
</feature>
<organism evidence="3 4">
    <name type="scientific">Acanthocheilonema viteae</name>
    <name type="common">Filarial nematode worm</name>
    <name type="synonym">Dipetalonema viteae</name>
    <dbReference type="NCBI Taxonomy" id="6277"/>
    <lineage>
        <taxon>Eukaryota</taxon>
        <taxon>Metazoa</taxon>
        <taxon>Ecdysozoa</taxon>
        <taxon>Nematoda</taxon>
        <taxon>Chromadorea</taxon>
        <taxon>Rhabditida</taxon>
        <taxon>Spirurina</taxon>
        <taxon>Spiruromorpha</taxon>
        <taxon>Filarioidea</taxon>
        <taxon>Onchocercidae</taxon>
        <taxon>Acanthocheilonema</taxon>
    </lineage>
</organism>
<feature type="coiled-coil region" evidence="1">
    <location>
        <begin position="14"/>
        <end position="41"/>
    </location>
</feature>
<feature type="compositionally biased region" description="Polar residues" evidence="2">
    <location>
        <begin position="640"/>
        <end position="652"/>
    </location>
</feature>
<dbReference type="STRING" id="6277.A0A498SNH8"/>
<evidence type="ECO:0000313" key="3">
    <source>
        <dbReference type="EMBL" id="VBB31543.1"/>
    </source>
</evidence>
<feature type="region of interest" description="Disordered" evidence="2">
    <location>
        <begin position="638"/>
        <end position="657"/>
    </location>
</feature>
<keyword evidence="1" id="KW-0175">Coiled coil</keyword>
<proteinExistence type="predicted"/>
<dbReference type="Proteomes" id="UP000276991">
    <property type="component" value="Unassembled WGS sequence"/>
</dbReference>
<feature type="compositionally biased region" description="Basic and acidic residues" evidence="2">
    <location>
        <begin position="355"/>
        <end position="365"/>
    </location>
</feature>
<feature type="compositionally biased region" description="Polar residues" evidence="2">
    <location>
        <begin position="256"/>
        <end position="266"/>
    </location>
</feature>
<gene>
    <name evidence="3" type="ORF">NAV_LOCUS6334</name>
</gene>
<dbReference type="EMBL" id="UPTC01001275">
    <property type="protein sequence ID" value="VBB31543.1"/>
    <property type="molecule type" value="Genomic_DNA"/>
</dbReference>
<feature type="compositionally biased region" description="Polar residues" evidence="2">
    <location>
        <begin position="1494"/>
        <end position="1512"/>
    </location>
</feature>
<feature type="region of interest" description="Disordered" evidence="2">
    <location>
        <begin position="179"/>
        <end position="276"/>
    </location>
</feature>
<evidence type="ECO:0000256" key="1">
    <source>
        <dbReference type="SAM" id="Coils"/>
    </source>
</evidence>
<keyword evidence="4" id="KW-1185">Reference proteome</keyword>
<feature type="compositionally biased region" description="Low complexity" evidence="2">
    <location>
        <begin position="179"/>
        <end position="199"/>
    </location>
</feature>
<sequence length="1522" mass="172543">MDDKQCTKQHHTIVDKMLRNREAELQKYADLQRKLHAAEKIEICRRIRSGTISPSDCHRAKLSRSLSRGRYIKRFRRRRSSASIDDKDLVQRIEAENEEPMYENPSLVYNRLSTNILKYRYLHKLDDETLALYMEQLRRQLSRLERFRQVSFGPFSVARHQNDPQVSWFFRRRSLPSLTDSTPTSTITNTITSSTTQSNIHEQPTLRSIQKLNQHRSRSSKPQLQRNDMYDNSHDNRSQSKRQRGTENSARLPPISRNTKSGLTVSRTRKSTPIEAKKVVQKTTVTPNGRKSFGVTQKIKSITDSKLTDVQAIISASPKLADKSKMEPDEHRSEGSPLNLYDEEVYSNVTSPESIDLRPEGETVSEKSVSPLNLNQSEMPLDDEKESESNWPEQMIEQPKIEQVKIENEQNSNLPFNLSPETTELELANMEETSLISKRIAPETAENLVSHETPTDSIPNEIDGHEMIPPEKIINESQKLTGNEIETEITLEAEKPILPDDKLPAMSDAEMVIKASELMPTGDNTTFSHTEITDREIISNETECDMNEFVAVNGGILKVSHEGKLKGYDSVAITEICSADLTEEIPAPEKNLEETVKDPNPIDEGLKSSAVFPEECNSADELESAICYTKMDFSNDEQEASQIAKTESAIDQESSRHITEGLSKLPESIPETSVINDESLELPKSEISFKQLEDSVENEQELSKAEHLSERNEIESDMVKKEEMESEEGAFQVEKVPDFSIDEQLKYEEKNISVIDESLEEKIQQLDVGTVGLESISKPGTDDKSESLFTSDTALIEHSYPKIKKNVIESAELQEEKKEEPEPEEWSRAKISKSRAAAEITNNEVEKVNDILQIEPETLELVGSDSITQPLLQYMKSSVDDDVLAEESKTIAQETQSETDEMLIVEKEKLPKAVLLNPENLIIDGLTNNLEPVIIDIQESQPFILTSLKKRESDSHESAVTSKTLDTMFSDANVLAEKDCSTEEKLNKSIDELNSTKVESNSLENTVGLLVSDILRSNITPAESNSDVISEERKEAIEENEALSEVHYAFRELLPSEAAVCENLEKITVMGEFKCDERIPKIVVCSDEAAISNIESMENLVVQSDVETDEQYQMEANAETLHQQNSPREQIRDMEQSDISKNEEMITSGRNYAPEESGRNKPMRGHLNEFLQQYMHEMTQNVTQLTEEGTKTSEASEEDVEKVEVQKIDESQHQISTPECIPEFTDQISMINLSKSESDEVSQKEVENVQSHYNILSSMITADGYTEISDSCDTIKESFTESHPYHTSIMGDSQEAQDNDAMLSGHGLSFEHDDIPSQQIGNDVVKEFSEDTECIRNAERYRQELKLKFENGKIESEIPQTAYNNSFIDNILPKYQLIINGLTLDGQLILSSVNDSMLSSEEKFINYFPQNNYAYETINDKIPLISDKNGNPEWNVYEMQHIPSDVLNKSNICAADVNANISELQETVHMKSIKHEQERKEYHSAVTDEHRLFEQSNTGTEECETINENTLSVERKVPQEDE</sequence>
<feature type="compositionally biased region" description="Basic and acidic residues" evidence="2">
    <location>
        <begin position="1513"/>
        <end position="1522"/>
    </location>
</feature>
<feature type="compositionally biased region" description="Basic and acidic residues" evidence="2">
    <location>
        <begin position="1129"/>
        <end position="1144"/>
    </location>
</feature>
<feature type="region of interest" description="Disordered" evidence="2">
    <location>
        <begin position="352"/>
        <end position="392"/>
    </location>
</feature>
<feature type="region of interest" description="Disordered" evidence="2">
    <location>
        <begin position="1494"/>
        <end position="1522"/>
    </location>
</feature>
<protein>
    <submittedName>
        <fullName evidence="3">Uncharacterized protein</fullName>
    </submittedName>
</protein>